<evidence type="ECO:0000256" key="3">
    <source>
        <dbReference type="ARBA" id="ARBA00016090"/>
    </source>
</evidence>
<dbReference type="Pfam" id="PF01380">
    <property type="entry name" value="SIS"/>
    <property type="match status" value="1"/>
</dbReference>
<accession>A0ABT2GBM3</accession>
<protein>
    <recommendedName>
        <fullName evidence="3">Glutamine--fructose-6-phosphate aminotransferase [isomerizing]</fullName>
        <ecNumber evidence="2">2.6.1.16</ecNumber>
    </recommendedName>
</protein>
<dbReference type="InterPro" id="IPR046348">
    <property type="entry name" value="SIS_dom_sf"/>
</dbReference>
<proteinExistence type="predicted"/>
<dbReference type="PANTHER" id="PTHR10937:SF0">
    <property type="entry name" value="GLUTAMINE--FRUCTOSE-6-PHOSPHATE TRANSAMINASE (ISOMERIZING)"/>
    <property type="match status" value="1"/>
</dbReference>
<dbReference type="Proteomes" id="UP001165580">
    <property type="component" value="Unassembled WGS sequence"/>
</dbReference>
<evidence type="ECO:0000256" key="1">
    <source>
        <dbReference type="ARBA" id="ARBA00001031"/>
    </source>
</evidence>
<dbReference type="PANTHER" id="PTHR10937">
    <property type="entry name" value="GLUCOSAMINE--FRUCTOSE-6-PHOSPHATE AMINOTRANSFERASE, ISOMERIZING"/>
    <property type="match status" value="1"/>
</dbReference>
<dbReference type="RefSeq" id="WP_259485073.1">
    <property type="nucleotide sequence ID" value="NZ_JANTEZ010000001.1"/>
</dbReference>
<evidence type="ECO:0000313" key="6">
    <source>
        <dbReference type="Proteomes" id="UP001165580"/>
    </source>
</evidence>
<evidence type="ECO:0000256" key="2">
    <source>
        <dbReference type="ARBA" id="ARBA00012916"/>
    </source>
</evidence>
<comment type="caution">
    <text evidence="5">The sequence shown here is derived from an EMBL/GenBank/DDBJ whole genome shotgun (WGS) entry which is preliminary data.</text>
</comment>
<dbReference type="InterPro" id="IPR001347">
    <property type="entry name" value="SIS_dom"/>
</dbReference>
<dbReference type="SUPFAM" id="SSF53697">
    <property type="entry name" value="SIS domain"/>
    <property type="match status" value="1"/>
</dbReference>
<evidence type="ECO:0000313" key="5">
    <source>
        <dbReference type="EMBL" id="MCS5713543.1"/>
    </source>
</evidence>
<sequence>MDYLPFSVAIRRQPAELRSALTSIRSSLQGATIDPWRPGDTVAVLAMGASTASAFTLTAALTRAGVRSVNLTPTDLAAAPADFEPGDHYVVVTESGRSPEPIAAAAAVTPGRRVGITNYPAQAVSGAVDHVVDLGGFDDSAVYSIGYISTLLAYSELLGAVGLGEQSADADAVPALVERMLAVAFEAAPALAAHLSGVSSIDVVGSGFSYATAVEASLMFREALAIPAASFEGYQYLHGPAEPAGETTAVIVFGDSRELVLAADLARAGAPVIVVSGASDAALAEVRASGARVVRLPADLPGFARAIAEIVVVQAIVEATGARMGTSTETFNYSQPDTKVAEV</sequence>
<reference evidence="5" key="1">
    <citation type="submission" date="2022-08" db="EMBL/GenBank/DDBJ databases">
        <authorList>
            <person name="Deng Y."/>
            <person name="Han X.-F."/>
            <person name="Zhang Y.-Q."/>
        </authorList>
    </citation>
    <scope>NUCLEOTIDE SEQUENCE</scope>
    <source>
        <strain evidence="5">CPCC 205716</strain>
    </source>
</reference>
<dbReference type="EMBL" id="JANTEZ010000001">
    <property type="protein sequence ID" value="MCS5713543.1"/>
    <property type="molecule type" value="Genomic_DNA"/>
</dbReference>
<feature type="domain" description="SIS" evidence="4">
    <location>
        <begin position="191"/>
        <end position="326"/>
    </location>
</feature>
<dbReference type="Gene3D" id="3.40.50.10490">
    <property type="entry name" value="Glucose-6-phosphate isomerase like protein, domain 1"/>
    <property type="match status" value="2"/>
</dbReference>
<keyword evidence="6" id="KW-1185">Reference proteome</keyword>
<evidence type="ECO:0000259" key="4">
    <source>
        <dbReference type="PROSITE" id="PS51464"/>
    </source>
</evidence>
<name>A0ABT2GBM3_9MICO</name>
<organism evidence="5 6">
    <name type="scientific">Herbiconiux gentiana</name>
    <dbReference type="NCBI Taxonomy" id="2970912"/>
    <lineage>
        <taxon>Bacteria</taxon>
        <taxon>Bacillati</taxon>
        <taxon>Actinomycetota</taxon>
        <taxon>Actinomycetes</taxon>
        <taxon>Micrococcales</taxon>
        <taxon>Microbacteriaceae</taxon>
        <taxon>Herbiconiux</taxon>
    </lineage>
</organism>
<dbReference type="PROSITE" id="PS51464">
    <property type="entry name" value="SIS"/>
    <property type="match status" value="1"/>
</dbReference>
<gene>
    <name evidence="5" type="ORF">NVV95_03125</name>
</gene>
<comment type="catalytic activity">
    <reaction evidence="1">
        <text>D-fructose 6-phosphate + L-glutamine = D-glucosamine 6-phosphate + L-glutamate</text>
        <dbReference type="Rhea" id="RHEA:13237"/>
        <dbReference type="ChEBI" id="CHEBI:29985"/>
        <dbReference type="ChEBI" id="CHEBI:58359"/>
        <dbReference type="ChEBI" id="CHEBI:58725"/>
        <dbReference type="ChEBI" id="CHEBI:61527"/>
        <dbReference type="EC" id="2.6.1.16"/>
    </reaction>
</comment>
<dbReference type="EC" id="2.6.1.16" evidence="2"/>